<dbReference type="EMBL" id="CM034409">
    <property type="protein sequence ID" value="KAJ0171836.1"/>
    <property type="molecule type" value="Genomic_DNA"/>
</dbReference>
<sequence>MKHENMPGVIALSGKSGQEIVIEEKKTENVNVLAAGIVNDAVRGRGKEKRRRSGKGIKKETENVLETRGSEKEIRRGETEIGMRLTGEETEGDIKISTTL</sequence>
<comment type="caution">
    <text evidence="1">The sequence shown here is derived from an EMBL/GenBank/DDBJ whole genome shotgun (WGS) entry which is preliminary data.</text>
</comment>
<protein>
    <submittedName>
        <fullName evidence="1">Uncharacterized protein</fullName>
    </submittedName>
</protein>
<dbReference type="Proteomes" id="UP000824533">
    <property type="component" value="Linkage Group LG23"/>
</dbReference>
<proteinExistence type="predicted"/>
<name>A0ACC1CJR2_9NEOP</name>
<gene>
    <name evidence="1" type="ORF">K1T71_012599</name>
</gene>
<keyword evidence="2" id="KW-1185">Reference proteome</keyword>
<accession>A0ACC1CJR2</accession>
<organism evidence="1 2">
    <name type="scientific">Dendrolimus kikuchii</name>
    <dbReference type="NCBI Taxonomy" id="765133"/>
    <lineage>
        <taxon>Eukaryota</taxon>
        <taxon>Metazoa</taxon>
        <taxon>Ecdysozoa</taxon>
        <taxon>Arthropoda</taxon>
        <taxon>Hexapoda</taxon>
        <taxon>Insecta</taxon>
        <taxon>Pterygota</taxon>
        <taxon>Neoptera</taxon>
        <taxon>Endopterygota</taxon>
        <taxon>Lepidoptera</taxon>
        <taxon>Glossata</taxon>
        <taxon>Ditrysia</taxon>
        <taxon>Bombycoidea</taxon>
        <taxon>Lasiocampidae</taxon>
        <taxon>Dendrolimus</taxon>
    </lineage>
</organism>
<evidence type="ECO:0000313" key="2">
    <source>
        <dbReference type="Proteomes" id="UP000824533"/>
    </source>
</evidence>
<reference evidence="1 2" key="1">
    <citation type="journal article" date="2021" name="Front. Genet.">
        <title>Chromosome-Level Genome Assembly Reveals Significant Gene Expansion in the Toll and IMD Signaling Pathways of Dendrolimus kikuchii.</title>
        <authorList>
            <person name="Zhou J."/>
            <person name="Wu P."/>
            <person name="Xiong Z."/>
            <person name="Liu N."/>
            <person name="Zhao N."/>
            <person name="Ji M."/>
            <person name="Qiu Y."/>
            <person name="Yang B."/>
        </authorList>
    </citation>
    <scope>NUCLEOTIDE SEQUENCE [LARGE SCALE GENOMIC DNA]</scope>
    <source>
        <strain evidence="1">Ann1</strain>
    </source>
</reference>
<evidence type="ECO:0000313" key="1">
    <source>
        <dbReference type="EMBL" id="KAJ0171836.1"/>
    </source>
</evidence>